<accession>A0ABP1DBG4</accession>
<organism evidence="7 8">
    <name type="scientific">Somion occarium</name>
    <dbReference type="NCBI Taxonomy" id="3059160"/>
    <lineage>
        <taxon>Eukaryota</taxon>
        <taxon>Fungi</taxon>
        <taxon>Dikarya</taxon>
        <taxon>Basidiomycota</taxon>
        <taxon>Agaricomycotina</taxon>
        <taxon>Agaricomycetes</taxon>
        <taxon>Polyporales</taxon>
        <taxon>Cerrenaceae</taxon>
        <taxon>Somion</taxon>
    </lineage>
</organism>
<dbReference type="SUPFAM" id="SSF103473">
    <property type="entry name" value="MFS general substrate transporter"/>
    <property type="match status" value="2"/>
</dbReference>
<dbReference type="InterPro" id="IPR011701">
    <property type="entry name" value="MFS"/>
</dbReference>
<evidence type="ECO:0000256" key="2">
    <source>
        <dbReference type="ARBA" id="ARBA00022692"/>
    </source>
</evidence>
<feature type="transmembrane region" description="Helical" evidence="6">
    <location>
        <begin position="514"/>
        <end position="531"/>
    </location>
</feature>
<dbReference type="Proteomes" id="UP001497453">
    <property type="component" value="Chromosome 3"/>
</dbReference>
<feature type="transmembrane region" description="Helical" evidence="6">
    <location>
        <begin position="574"/>
        <end position="599"/>
    </location>
</feature>
<dbReference type="Gene3D" id="1.20.1250.20">
    <property type="entry name" value="MFS general substrate transporter like domains"/>
    <property type="match status" value="1"/>
</dbReference>
<evidence type="ECO:0000256" key="6">
    <source>
        <dbReference type="SAM" id="Phobius"/>
    </source>
</evidence>
<feature type="transmembrane region" description="Helical" evidence="6">
    <location>
        <begin position="197"/>
        <end position="216"/>
    </location>
</feature>
<feature type="transmembrane region" description="Helical" evidence="6">
    <location>
        <begin position="384"/>
        <end position="403"/>
    </location>
</feature>
<name>A0ABP1DBG4_9APHY</name>
<feature type="transmembrane region" description="Helical" evidence="6">
    <location>
        <begin position="423"/>
        <end position="447"/>
    </location>
</feature>
<feature type="region of interest" description="Disordered" evidence="5">
    <location>
        <begin position="1"/>
        <end position="33"/>
    </location>
</feature>
<comment type="subcellular location">
    <subcellularLocation>
        <location evidence="1">Membrane</location>
        <topology evidence="1">Multi-pass membrane protein</topology>
    </subcellularLocation>
</comment>
<dbReference type="EMBL" id="OZ037946">
    <property type="protein sequence ID" value="CAL1705197.1"/>
    <property type="molecule type" value="Genomic_DNA"/>
</dbReference>
<feature type="transmembrane region" description="Helical" evidence="6">
    <location>
        <begin position="228"/>
        <end position="255"/>
    </location>
</feature>
<evidence type="ECO:0008006" key="9">
    <source>
        <dbReference type="Google" id="ProtNLM"/>
    </source>
</evidence>
<dbReference type="InterPro" id="IPR036259">
    <property type="entry name" value="MFS_trans_sf"/>
</dbReference>
<feature type="transmembrane region" description="Helical" evidence="6">
    <location>
        <begin position="296"/>
        <end position="318"/>
    </location>
</feature>
<keyword evidence="2 6" id="KW-0812">Transmembrane</keyword>
<dbReference type="PANTHER" id="PTHR23507">
    <property type="entry name" value="ZGC:174356"/>
    <property type="match status" value="1"/>
</dbReference>
<keyword evidence="3 6" id="KW-1133">Transmembrane helix</keyword>
<feature type="transmembrane region" description="Helical" evidence="6">
    <location>
        <begin position="605"/>
        <end position="627"/>
    </location>
</feature>
<evidence type="ECO:0000313" key="7">
    <source>
        <dbReference type="EMBL" id="CAL1705197.1"/>
    </source>
</evidence>
<dbReference type="PANTHER" id="PTHR23507:SF1">
    <property type="entry name" value="FI18259P1-RELATED"/>
    <property type="match status" value="1"/>
</dbReference>
<proteinExistence type="predicted"/>
<feature type="transmembrane region" description="Helical" evidence="6">
    <location>
        <begin position="537"/>
        <end position="562"/>
    </location>
</feature>
<evidence type="ECO:0000256" key="4">
    <source>
        <dbReference type="ARBA" id="ARBA00023136"/>
    </source>
</evidence>
<evidence type="ECO:0000256" key="1">
    <source>
        <dbReference type="ARBA" id="ARBA00004141"/>
    </source>
</evidence>
<keyword evidence="8" id="KW-1185">Reference proteome</keyword>
<gene>
    <name evidence="7" type="ORF">GFSPODELE1_LOCUS5319</name>
</gene>
<feature type="transmembrane region" description="Helical" evidence="6">
    <location>
        <begin position="92"/>
        <end position="110"/>
    </location>
</feature>
<sequence>MSTSRDSSRLRAGPNSQSHSTPDVSRNNSGFIPPEAVVFPEGPISESTAEALHEFVHPHHHTDETLVEETIEEHDAEEQRKKLPWWRRPSPWWFFALIPFTAIATAATLAPRIEIYTKLICEVYKPDLSSPRENESYTALSSFPSMYDDGNQKRCAADPVVQAAVAQLNMIITTSAGIMGCLTTGWWSSLSDRYGRLWVMGISAFGLIYADVNFILVSKFYRLLPGGYWAFIVGNLVDGIMGGLPTVSAAIHAYAADSTELHGRARAFALFVGLMFFGTAVGPTIGGLLVTHTHNLLTVFYLAATIHVFYTILIWFVVPESLPRSAMMKSRRVHAERLAEIASGSQPAVSWLRRIFGFLSPLNVFMIQPVDQAQNPLKRKKRNWNLPLIGLSYGFSTLLYGSYNYKFQYTSAVWGWTSEQIGYWLSVVGATRAIYLAVIFPAIIHFFKPKARAVQLPTSPSEPLLSSSSSDEAQAQQPSSGSSSTLQSSSSSSASSHSASPSVQSQALRFDLTLARISLFIELVAFVAMPFSPNPIVFTVFTVMTCFGAGYSPAIQSVALIMYTENGGVESGKLFGAISVVQSLCISIIGPAIFGITYMKTVATMPAAIFFVSGAVVTASFVALWMVRVPKVAGGKDVFDEEDVLGGGTVVHSAPREETLVEMSIQAA</sequence>
<reference evidence="8" key="1">
    <citation type="submission" date="2024-04" db="EMBL/GenBank/DDBJ databases">
        <authorList>
            <person name="Shaw F."/>
            <person name="Minotto A."/>
        </authorList>
    </citation>
    <scope>NUCLEOTIDE SEQUENCE [LARGE SCALE GENOMIC DNA]</scope>
</reference>
<dbReference type="Pfam" id="PF07690">
    <property type="entry name" value="MFS_1"/>
    <property type="match status" value="1"/>
</dbReference>
<evidence type="ECO:0000256" key="3">
    <source>
        <dbReference type="ARBA" id="ARBA00022989"/>
    </source>
</evidence>
<evidence type="ECO:0000256" key="5">
    <source>
        <dbReference type="SAM" id="MobiDB-lite"/>
    </source>
</evidence>
<feature type="compositionally biased region" description="Polar residues" evidence="5">
    <location>
        <begin position="14"/>
        <end position="30"/>
    </location>
</feature>
<feature type="region of interest" description="Disordered" evidence="5">
    <location>
        <begin position="458"/>
        <end position="499"/>
    </location>
</feature>
<keyword evidence="4 6" id="KW-0472">Membrane</keyword>
<evidence type="ECO:0000313" key="8">
    <source>
        <dbReference type="Proteomes" id="UP001497453"/>
    </source>
</evidence>
<feature type="transmembrane region" description="Helical" evidence="6">
    <location>
        <begin position="267"/>
        <end position="290"/>
    </location>
</feature>
<protein>
    <recommendedName>
        <fullName evidence="9">MFS general substrate transporter</fullName>
    </recommendedName>
</protein>